<protein>
    <submittedName>
        <fullName evidence="8">Arylsulfatase</fullName>
    </submittedName>
</protein>
<feature type="signal peptide" evidence="6">
    <location>
        <begin position="1"/>
        <end position="19"/>
    </location>
</feature>
<evidence type="ECO:0000256" key="4">
    <source>
        <dbReference type="ARBA" id="ARBA00022837"/>
    </source>
</evidence>
<gene>
    <name evidence="8" type="primary">atsA_99</name>
    <name evidence="8" type="ORF">PDESU_01764</name>
</gene>
<evidence type="ECO:0000256" key="2">
    <source>
        <dbReference type="ARBA" id="ARBA00022723"/>
    </source>
</evidence>
<evidence type="ECO:0000256" key="5">
    <source>
        <dbReference type="SAM" id="MobiDB-lite"/>
    </source>
</evidence>
<feature type="region of interest" description="Disordered" evidence="5">
    <location>
        <begin position="77"/>
        <end position="103"/>
    </location>
</feature>
<reference evidence="8 9" key="1">
    <citation type="submission" date="2019-04" db="EMBL/GenBank/DDBJ databases">
        <authorList>
            <person name="Van Vliet M D."/>
        </authorList>
    </citation>
    <scope>NUCLEOTIDE SEQUENCE [LARGE SCALE GENOMIC DNA]</scope>
    <source>
        <strain evidence="8 9">F1</strain>
    </source>
</reference>
<dbReference type="InterPro" id="IPR017850">
    <property type="entry name" value="Alkaline_phosphatase_core_sf"/>
</dbReference>
<name>A0A6C2TZT4_PONDE</name>
<keyword evidence="4" id="KW-0106">Calcium</keyword>
<feature type="chain" id="PRO_5029005357" evidence="6">
    <location>
        <begin position="20"/>
        <end position="1358"/>
    </location>
</feature>
<sequence length="1358" mass="144274">MKQIIAMLSGLGVAGAALAGISVGQTIEIDFGTDSSALNAYTDVVISNGVTESFIGTLKDTTGADVAGVGFSVENKTGDDSGEAASTDRLLSNDSASTGRLTDGTVDPLTRGHFVLTFSGLDPALAYDLTGGYDNDNDNFNAIWQADGQSYTTDSDGGTGYGTLTGLKTDGSSNLVIYVIRENDASHATIGDLALAAFTPPLPPIEPGDVIRVDFGTTVPGGNYNVIHSGNLSISNLILFSDGSAVDVGLEVTSTNPYDNINNVASTAGLLHIDATNAEVYADGFLSADASAADSVTLSFTGLDDSLYYYLSGGLSRSSSPENFSTTWSVPGVSSQIADGTEGNGYVEFFSLMSSGGTLTVTLTDNVRQSGLAQLALVATDVPPETELPPAPELPEDVTVFFNPTASEAVATIDKLDAVTIGGRWEASLSDTRRFDENIGGFLYLMDGASAQGDFVELVLDGGGLGFSATDVAIGFEMLAARASATAGDKHTTLTGYDGTNEIFRLKVDSNSDNTLNTVTVTTDDGDESMGFVPLRWITENSGPPSGLQDFRIVLSGTNISFSGSSLTEQEGPVLNSSQTLTSLRWEITGAATDNQGFWLDDIRIWDGLPTAPRDPTDKPNIIFVLMDDMGFSDISCYGATKLDTPNLDAMAADGLRFTTFLSAANVCSPSRAAFLTGAYAQRCGIPMAVNEPFQNHWFLGLDPDEITIAEQCRSQGYKTFMIGKWHLGTEDVFLPFNQGFDRWLGTWGNGGEVYDDNEVIYSTFPETILTSLYTQRVREHIRENRDRPFFIYYPHNYPHTPFSEGNAFDGSTGSGERSDVLKEVDWGMGQMVAELEAQGILENTMIVFSSDNGAVPPSNYANAPFRGSKYVTWEGGHRVPFIVYWKGQVQTPAVLDAPQVWAMDLFPTVSELVGAEVPDDRVYDGTSLVPLLTDDEIDRDADEPFYYYTGDNLQCVRSGDWKLHVPRTEYQLPWWDQIKPPPSTYSLYDLSTDVHEDTDVSAANPDIVAALSNLAESIVLELGNPDPATGIMVWGSGQRGTGTLFPEVPTIVNNESDYSYVPDWNTLTAAEKGRGATRQGMGGVVDAANEFINGSVLPYGWDYLEASAPIGGSEAAMTFNTVVGSEGNTGFAGSGAAALIGSADAGSYVIDSANTANNGVVGTDLLVVPGDGYVIVRYTIEENDVSFGKTSATISGSFRDLVGGTSDDSVSVQVFHNDTELFLATGSAGRLLLADGSFNLTNVTATAGDTISFVVGSNGSIDGDEIALRASLGFEVSADPAAHAATIGSGTFFPDGTAMLQFSGTPGQGYCIEQTSDLTASNGWNVVDELPYLPTSPYGVHVDVSEEQGFWRIELRE</sequence>
<dbReference type="GO" id="GO:0046872">
    <property type="term" value="F:metal ion binding"/>
    <property type="evidence" value="ECO:0007669"/>
    <property type="project" value="UniProtKB-KW"/>
</dbReference>
<feature type="domain" description="Sulfatase N-terminal" evidence="7">
    <location>
        <begin position="620"/>
        <end position="915"/>
    </location>
</feature>
<keyword evidence="6" id="KW-0732">Signal</keyword>
<feature type="compositionally biased region" description="Polar residues" evidence="5">
    <location>
        <begin position="89"/>
        <end position="100"/>
    </location>
</feature>
<dbReference type="RefSeq" id="WP_136078799.1">
    <property type="nucleotide sequence ID" value="NZ_CAAHFG010000001.1"/>
</dbReference>
<proteinExistence type="inferred from homology"/>
<organism evidence="8 9">
    <name type="scientific">Pontiella desulfatans</name>
    <dbReference type="NCBI Taxonomy" id="2750659"/>
    <lineage>
        <taxon>Bacteria</taxon>
        <taxon>Pseudomonadati</taxon>
        <taxon>Kiritimatiellota</taxon>
        <taxon>Kiritimatiellia</taxon>
        <taxon>Kiritimatiellales</taxon>
        <taxon>Pontiellaceae</taxon>
        <taxon>Pontiella</taxon>
    </lineage>
</organism>
<dbReference type="InterPro" id="IPR050738">
    <property type="entry name" value="Sulfatase"/>
</dbReference>
<dbReference type="EMBL" id="CAAHFG010000001">
    <property type="protein sequence ID" value="VGO13210.1"/>
    <property type="molecule type" value="Genomic_DNA"/>
</dbReference>
<dbReference type="PANTHER" id="PTHR42693:SF53">
    <property type="entry name" value="ENDO-4-O-SULFATASE"/>
    <property type="match status" value="1"/>
</dbReference>
<dbReference type="SUPFAM" id="SSF53649">
    <property type="entry name" value="Alkaline phosphatase-like"/>
    <property type="match status" value="1"/>
</dbReference>
<dbReference type="Gene3D" id="3.30.1120.10">
    <property type="match status" value="1"/>
</dbReference>
<evidence type="ECO:0000259" key="7">
    <source>
        <dbReference type="Pfam" id="PF00884"/>
    </source>
</evidence>
<accession>A0A6C2TZT4</accession>
<evidence type="ECO:0000313" key="8">
    <source>
        <dbReference type="EMBL" id="VGO13210.1"/>
    </source>
</evidence>
<dbReference type="InterPro" id="IPR000917">
    <property type="entry name" value="Sulfatase_N"/>
</dbReference>
<dbReference type="PROSITE" id="PS00149">
    <property type="entry name" value="SULFATASE_2"/>
    <property type="match status" value="1"/>
</dbReference>
<evidence type="ECO:0000313" key="9">
    <source>
        <dbReference type="Proteomes" id="UP000366872"/>
    </source>
</evidence>
<dbReference type="Pfam" id="PF00884">
    <property type="entry name" value="Sulfatase"/>
    <property type="match status" value="1"/>
</dbReference>
<dbReference type="PANTHER" id="PTHR42693">
    <property type="entry name" value="ARYLSULFATASE FAMILY MEMBER"/>
    <property type="match status" value="1"/>
</dbReference>
<dbReference type="InterPro" id="IPR024607">
    <property type="entry name" value="Sulfatase_CS"/>
</dbReference>
<evidence type="ECO:0000256" key="6">
    <source>
        <dbReference type="SAM" id="SignalP"/>
    </source>
</evidence>
<keyword evidence="9" id="KW-1185">Reference proteome</keyword>
<keyword evidence="2" id="KW-0479">Metal-binding</keyword>
<dbReference type="GO" id="GO:0004065">
    <property type="term" value="F:arylsulfatase activity"/>
    <property type="evidence" value="ECO:0007669"/>
    <property type="project" value="TreeGrafter"/>
</dbReference>
<dbReference type="Gene3D" id="3.40.720.10">
    <property type="entry name" value="Alkaline Phosphatase, subunit A"/>
    <property type="match status" value="1"/>
</dbReference>
<evidence type="ECO:0000256" key="1">
    <source>
        <dbReference type="ARBA" id="ARBA00008779"/>
    </source>
</evidence>
<dbReference type="Proteomes" id="UP000366872">
    <property type="component" value="Unassembled WGS sequence"/>
</dbReference>
<keyword evidence="3" id="KW-0378">Hydrolase</keyword>
<evidence type="ECO:0000256" key="3">
    <source>
        <dbReference type="ARBA" id="ARBA00022801"/>
    </source>
</evidence>
<comment type="similarity">
    <text evidence="1">Belongs to the sulfatase family.</text>
</comment>